<dbReference type="EMBL" id="BGPR01004784">
    <property type="protein sequence ID" value="GBN03318.1"/>
    <property type="molecule type" value="Genomic_DNA"/>
</dbReference>
<reference evidence="1 2" key="1">
    <citation type="journal article" date="2019" name="Sci. Rep.">
        <title>Orb-weaving spider Araneus ventricosus genome elucidates the spidroin gene catalogue.</title>
        <authorList>
            <person name="Kono N."/>
            <person name="Nakamura H."/>
            <person name="Ohtoshi R."/>
            <person name="Moran D.A.P."/>
            <person name="Shinohara A."/>
            <person name="Yoshida Y."/>
            <person name="Fujiwara M."/>
            <person name="Mori M."/>
            <person name="Tomita M."/>
            <person name="Arakawa K."/>
        </authorList>
    </citation>
    <scope>NUCLEOTIDE SEQUENCE [LARGE SCALE GENOMIC DNA]</scope>
</reference>
<accession>A0A4Y2KM29</accession>
<sequence>SRVTLNLQGGRPNGVPTYEDHQFQVRGTPGFSKKRGVAGGGFPALRGHNLWPPCLVIVCAVSKTFSLSGSILRCYSPQIGDHFNGDLGDYCHSPRRLQPPLAFDSRGVAGKRQNRMFESSVDILADFVEKSP</sequence>
<dbReference type="AlphaFoldDB" id="A0A4Y2KM29"/>
<feature type="non-terminal residue" evidence="1">
    <location>
        <position position="1"/>
    </location>
</feature>
<name>A0A4Y2KM29_ARAVE</name>
<organism evidence="1 2">
    <name type="scientific">Araneus ventricosus</name>
    <name type="common">Orbweaver spider</name>
    <name type="synonym">Epeira ventricosa</name>
    <dbReference type="NCBI Taxonomy" id="182803"/>
    <lineage>
        <taxon>Eukaryota</taxon>
        <taxon>Metazoa</taxon>
        <taxon>Ecdysozoa</taxon>
        <taxon>Arthropoda</taxon>
        <taxon>Chelicerata</taxon>
        <taxon>Arachnida</taxon>
        <taxon>Araneae</taxon>
        <taxon>Araneomorphae</taxon>
        <taxon>Entelegynae</taxon>
        <taxon>Araneoidea</taxon>
        <taxon>Araneidae</taxon>
        <taxon>Araneus</taxon>
    </lineage>
</organism>
<evidence type="ECO:0000313" key="2">
    <source>
        <dbReference type="Proteomes" id="UP000499080"/>
    </source>
</evidence>
<protein>
    <submittedName>
        <fullName evidence="1">Uncharacterized protein</fullName>
    </submittedName>
</protein>
<keyword evidence="2" id="KW-1185">Reference proteome</keyword>
<dbReference type="OrthoDB" id="10524928at2759"/>
<evidence type="ECO:0000313" key="1">
    <source>
        <dbReference type="EMBL" id="GBN03318.1"/>
    </source>
</evidence>
<dbReference type="Proteomes" id="UP000499080">
    <property type="component" value="Unassembled WGS sequence"/>
</dbReference>
<gene>
    <name evidence="1" type="ORF">AVEN_266639_1</name>
</gene>
<comment type="caution">
    <text evidence="1">The sequence shown here is derived from an EMBL/GenBank/DDBJ whole genome shotgun (WGS) entry which is preliminary data.</text>
</comment>
<proteinExistence type="predicted"/>